<dbReference type="EMBL" id="FNIR01000009">
    <property type="protein sequence ID" value="SDO99592.1"/>
    <property type="molecule type" value="Genomic_DNA"/>
</dbReference>
<gene>
    <name evidence="2" type="ORF">SAMN05660199_02957</name>
</gene>
<evidence type="ECO:0000313" key="2">
    <source>
        <dbReference type="EMBL" id="SDO99592.1"/>
    </source>
</evidence>
<dbReference type="RefSeq" id="WP_091246568.1">
    <property type="nucleotide sequence ID" value="NZ_FNIR01000009.1"/>
</dbReference>
<dbReference type="InterPro" id="IPR020915">
    <property type="entry name" value="UPF0311"/>
</dbReference>
<organism evidence="2 3">
    <name type="scientific">Klenkia soli</name>
    <dbReference type="NCBI Taxonomy" id="1052260"/>
    <lineage>
        <taxon>Bacteria</taxon>
        <taxon>Bacillati</taxon>
        <taxon>Actinomycetota</taxon>
        <taxon>Actinomycetes</taxon>
        <taxon>Geodermatophilales</taxon>
        <taxon>Geodermatophilaceae</taxon>
        <taxon>Klenkia</taxon>
    </lineage>
</organism>
<dbReference type="OrthoDB" id="3368702at2"/>
<dbReference type="PANTHER" id="PTHR37315:SF1">
    <property type="entry name" value="UPF0311 PROTEIN BLR7842"/>
    <property type="match status" value="1"/>
</dbReference>
<accession>A0A1H0P3J5</accession>
<sequence>MTAPALELVATVLADVGEPVEVGALATGVRRVVPITGGMVSGPLLTGRVLPGGADVQLLRNDTETELEARYLIESEDGELVAVHNSALRVASAEDSARLRAGEPVDPDRVYFRGAVRLETAAPRLARLNSHLYLGVGTRYPRGVRIELFEVQ</sequence>
<evidence type="ECO:0000256" key="1">
    <source>
        <dbReference type="HAMAP-Rule" id="MF_00775"/>
    </source>
</evidence>
<reference evidence="3" key="1">
    <citation type="submission" date="2016-10" db="EMBL/GenBank/DDBJ databases">
        <authorList>
            <person name="Varghese N."/>
            <person name="Submissions S."/>
        </authorList>
    </citation>
    <scope>NUCLEOTIDE SEQUENCE [LARGE SCALE GENOMIC DNA]</scope>
    <source>
        <strain evidence="3">DSM 45843</strain>
    </source>
</reference>
<keyword evidence="3" id="KW-1185">Reference proteome</keyword>
<dbReference type="HAMAP" id="MF_00775">
    <property type="entry name" value="UPF0311"/>
    <property type="match status" value="1"/>
</dbReference>
<proteinExistence type="inferred from homology"/>
<dbReference type="AlphaFoldDB" id="A0A1H0P3J5"/>
<dbReference type="Gene3D" id="2.40.160.20">
    <property type="match status" value="1"/>
</dbReference>
<evidence type="ECO:0000313" key="3">
    <source>
        <dbReference type="Proteomes" id="UP000199088"/>
    </source>
</evidence>
<protein>
    <recommendedName>
        <fullName evidence="1">UPF0311 protein SAMN05660199_02957</fullName>
    </recommendedName>
</protein>
<comment type="similarity">
    <text evidence="1">Belongs to the UPF0311 family.</text>
</comment>
<name>A0A1H0P3J5_9ACTN</name>
<dbReference type="Pfam" id="PF11578">
    <property type="entry name" value="DUF3237"/>
    <property type="match status" value="1"/>
</dbReference>
<dbReference type="STRING" id="1052260.SAMN05660199_02957"/>
<dbReference type="PANTHER" id="PTHR37315">
    <property type="entry name" value="UPF0311 PROTEIN BLR7842"/>
    <property type="match status" value="1"/>
</dbReference>
<dbReference type="Proteomes" id="UP000199088">
    <property type="component" value="Unassembled WGS sequence"/>
</dbReference>